<protein>
    <submittedName>
        <fullName evidence="7">Methyl-accepting chemotaxis protein</fullName>
    </submittedName>
</protein>
<comment type="caution">
    <text evidence="7">The sequence shown here is derived from an EMBL/GenBank/DDBJ whole genome shotgun (WGS) entry which is preliminary data.</text>
</comment>
<gene>
    <name evidence="7" type="ORF">CHF27_003035</name>
</gene>
<dbReference type="Pfam" id="PF00672">
    <property type="entry name" value="HAMP"/>
    <property type="match status" value="1"/>
</dbReference>
<dbReference type="CDD" id="cd06225">
    <property type="entry name" value="HAMP"/>
    <property type="match status" value="1"/>
</dbReference>
<dbReference type="Pfam" id="PF00015">
    <property type="entry name" value="MCPsignal"/>
    <property type="match status" value="1"/>
</dbReference>
<feature type="domain" description="HAMP" evidence="6">
    <location>
        <begin position="206"/>
        <end position="258"/>
    </location>
</feature>
<accession>A0A371IV46</accession>
<dbReference type="PRINTS" id="PR00260">
    <property type="entry name" value="CHEMTRNSDUCR"/>
</dbReference>
<comment type="similarity">
    <text evidence="2">Belongs to the methyl-accepting chemotaxis (MCP) protein family.</text>
</comment>
<feature type="transmembrane region" description="Helical" evidence="4">
    <location>
        <begin position="183"/>
        <end position="204"/>
    </location>
</feature>
<organism evidence="7 8">
    <name type="scientific">Romboutsia maritimum</name>
    <dbReference type="NCBI Taxonomy" id="2020948"/>
    <lineage>
        <taxon>Bacteria</taxon>
        <taxon>Bacillati</taxon>
        <taxon>Bacillota</taxon>
        <taxon>Clostridia</taxon>
        <taxon>Peptostreptococcales</taxon>
        <taxon>Peptostreptococcaceae</taxon>
        <taxon>Romboutsia</taxon>
    </lineage>
</organism>
<dbReference type="InterPro" id="IPR003660">
    <property type="entry name" value="HAMP_dom"/>
</dbReference>
<dbReference type="AlphaFoldDB" id="A0A371IV46"/>
<dbReference type="RefSeq" id="WP_095405562.1">
    <property type="nucleotide sequence ID" value="NZ_NOJZ02000003.1"/>
</dbReference>
<keyword evidence="3" id="KW-0807">Transducer</keyword>
<name>A0A371IV46_9FIRM</name>
<evidence type="ECO:0000313" key="8">
    <source>
        <dbReference type="Proteomes" id="UP000243494"/>
    </source>
</evidence>
<dbReference type="SMART" id="SM00283">
    <property type="entry name" value="MA"/>
    <property type="match status" value="1"/>
</dbReference>
<dbReference type="InterPro" id="IPR004090">
    <property type="entry name" value="Chemotax_Me-accpt_rcpt"/>
</dbReference>
<keyword evidence="4" id="KW-0472">Membrane</keyword>
<dbReference type="GO" id="GO:0004888">
    <property type="term" value="F:transmembrane signaling receptor activity"/>
    <property type="evidence" value="ECO:0007669"/>
    <property type="project" value="InterPro"/>
</dbReference>
<evidence type="ECO:0000259" key="5">
    <source>
        <dbReference type="PROSITE" id="PS50111"/>
    </source>
</evidence>
<feature type="transmembrane region" description="Helical" evidence="4">
    <location>
        <begin position="12"/>
        <end position="30"/>
    </location>
</feature>
<evidence type="ECO:0000256" key="3">
    <source>
        <dbReference type="PROSITE-ProRule" id="PRU00284"/>
    </source>
</evidence>
<dbReference type="GO" id="GO:0005886">
    <property type="term" value="C:plasma membrane"/>
    <property type="evidence" value="ECO:0007669"/>
    <property type="project" value="TreeGrafter"/>
</dbReference>
<dbReference type="CDD" id="cd11386">
    <property type="entry name" value="MCP_signal"/>
    <property type="match status" value="1"/>
</dbReference>
<feature type="domain" description="Methyl-accepting transducer" evidence="5">
    <location>
        <begin position="308"/>
        <end position="537"/>
    </location>
</feature>
<reference evidence="7 8" key="1">
    <citation type="journal article" date="2017" name="Genome Announc.">
        <title>Draft Genome Sequence of Romboutsia maritimum sp. nov. Strain CCRI-22766(T), Isolated from Coastal Estuarine Mud.</title>
        <authorList>
            <person name="Maheux A.F."/>
            <person name="Boudreau D.K."/>
            <person name="Berube E."/>
            <person name="Boissinot M."/>
            <person name="Raymond F."/>
            <person name="Brodeur S."/>
            <person name="Corbeil J."/>
            <person name="Brightwell G."/>
            <person name="Broda D."/>
            <person name="Omar R.F."/>
            <person name="Bergeron M.G."/>
        </authorList>
    </citation>
    <scope>NUCLEOTIDE SEQUENCE [LARGE SCALE GENOMIC DNA]</scope>
    <source>
        <strain evidence="7 8">CCRI-22766</strain>
    </source>
</reference>
<dbReference type="Proteomes" id="UP000243494">
    <property type="component" value="Unassembled WGS sequence"/>
</dbReference>
<keyword evidence="4" id="KW-0812">Transmembrane</keyword>
<evidence type="ECO:0000313" key="7">
    <source>
        <dbReference type="EMBL" id="RDY24346.1"/>
    </source>
</evidence>
<dbReference type="OrthoDB" id="9814363at2"/>
<dbReference type="PANTHER" id="PTHR43531">
    <property type="entry name" value="PROTEIN ICFG"/>
    <property type="match status" value="1"/>
</dbReference>
<keyword evidence="4" id="KW-1133">Transmembrane helix</keyword>
<evidence type="ECO:0000256" key="2">
    <source>
        <dbReference type="ARBA" id="ARBA00029447"/>
    </source>
</evidence>
<dbReference type="Gene3D" id="6.10.340.10">
    <property type="match status" value="1"/>
</dbReference>
<dbReference type="SMART" id="SM00304">
    <property type="entry name" value="HAMP"/>
    <property type="match status" value="1"/>
</dbReference>
<dbReference type="GO" id="GO:0007165">
    <property type="term" value="P:signal transduction"/>
    <property type="evidence" value="ECO:0007669"/>
    <property type="project" value="UniProtKB-KW"/>
</dbReference>
<sequence length="578" mass="63791">MKNLKIGKKMMISFIVLMMFAGFANFYAIYNLKKSQQLSKDLFEGPYLVTNQSMGLRKDLVSISSNINNGFLENNYAKYRTLILKDFDSAYNRIEMLQGHFLGDKKLIDEIKNKVVILKQEYEKIYNMGQQENHKGTTLDIYTMEYRKAFDVCIQDSITVNEQAEARGIKFEKKVQDTASKTMFISTGVSLFAMAIGAIIFTYITKSLKDPIEEIERAANKMAIGDFDITINYESKDELGNLSNSIRQMSKKTKEIINDTVRTLEAIALGDFNVETEVEYIGVFKNIESSIIKITNGLSETMSQINLSSQEVGAASEQVASESQMLAQGATEQASAIQELSANIIEISEKIQYTADNAKKANALTLSSSRQVKNGDEQMKQMVKAMDEISFTSNEIGRIIKTIDDIAFQTNILALNAAVEAARAGSAGKGFAVVADEVRNLASKSAEAAKNTAILIENSIKSVENGTNIVDNTAKSLQKIIKTTNITNVLVNEIAKASEEQASAINQVTLGVEQISDVVQTNSATSEESAAASEELSGQAQMLKSLIENFKLKDLHSSYKHINFNSGEVGSFAMNEFE</sequence>
<dbReference type="SUPFAM" id="SSF58104">
    <property type="entry name" value="Methyl-accepting chemotaxis protein (MCP) signaling domain"/>
    <property type="match status" value="1"/>
</dbReference>
<dbReference type="PROSITE" id="PS50111">
    <property type="entry name" value="CHEMOTAXIS_TRANSDUC_2"/>
    <property type="match status" value="1"/>
</dbReference>
<evidence type="ECO:0000256" key="1">
    <source>
        <dbReference type="ARBA" id="ARBA00022500"/>
    </source>
</evidence>
<keyword evidence="8" id="KW-1185">Reference proteome</keyword>
<dbReference type="GO" id="GO:0006935">
    <property type="term" value="P:chemotaxis"/>
    <property type="evidence" value="ECO:0007669"/>
    <property type="project" value="UniProtKB-KW"/>
</dbReference>
<dbReference type="PROSITE" id="PS50885">
    <property type="entry name" value="HAMP"/>
    <property type="match status" value="1"/>
</dbReference>
<evidence type="ECO:0000259" key="6">
    <source>
        <dbReference type="PROSITE" id="PS50885"/>
    </source>
</evidence>
<proteinExistence type="inferred from homology"/>
<dbReference type="InterPro" id="IPR004089">
    <property type="entry name" value="MCPsignal_dom"/>
</dbReference>
<evidence type="ECO:0000256" key="4">
    <source>
        <dbReference type="SAM" id="Phobius"/>
    </source>
</evidence>
<dbReference type="Gene3D" id="1.10.287.950">
    <property type="entry name" value="Methyl-accepting chemotaxis protein"/>
    <property type="match status" value="1"/>
</dbReference>
<dbReference type="PANTHER" id="PTHR43531:SF11">
    <property type="entry name" value="METHYL-ACCEPTING CHEMOTAXIS PROTEIN 3"/>
    <property type="match status" value="1"/>
</dbReference>
<keyword evidence="1" id="KW-0145">Chemotaxis</keyword>
<dbReference type="InterPro" id="IPR051310">
    <property type="entry name" value="MCP_chemotaxis"/>
</dbReference>
<dbReference type="EMBL" id="NOJZ02000003">
    <property type="protein sequence ID" value="RDY24346.1"/>
    <property type="molecule type" value="Genomic_DNA"/>
</dbReference>